<protein>
    <submittedName>
        <fullName evidence="1">Ester cyclase</fullName>
    </submittedName>
</protein>
<organism evidence="1 2">
    <name type="scientific">Jannaschia ovalis</name>
    <dbReference type="NCBI Taxonomy" id="3038773"/>
    <lineage>
        <taxon>Bacteria</taxon>
        <taxon>Pseudomonadati</taxon>
        <taxon>Pseudomonadota</taxon>
        <taxon>Alphaproteobacteria</taxon>
        <taxon>Rhodobacterales</taxon>
        <taxon>Roseobacteraceae</taxon>
        <taxon>Jannaschia</taxon>
    </lineage>
</organism>
<reference evidence="1 2" key="1">
    <citation type="submission" date="2023-04" db="EMBL/GenBank/DDBJ databases">
        <title>Jannaschia ovalis sp. nov., a marine bacterium isolated from sea tidal flat.</title>
        <authorList>
            <person name="Kwon D.Y."/>
            <person name="Kim J.-J."/>
        </authorList>
    </citation>
    <scope>NUCLEOTIDE SEQUENCE [LARGE SCALE GENOMIC DNA]</scope>
    <source>
        <strain evidence="1 2">GRR-S6-38</strain>
    </source>
</reference>
<dbReference type="RefSeq" id="WP_279965528.1">
    <property type="nucleotide sequence ID" value="NZ_CP122537.1"/>
</dbReference>
<sequence>MIAALTDCDAGGMRAALRADFAPDAAIHLFHPLGDLRGPEALASAAFDPLWAALPDVERRVDIAIRGRDGHGQDWLGQAGHYAGCFATPFLGIPPTGRLAALRFHEFFRIEDGRAVEMQAIWDLPDLMAQAGVWPMAPPLGAPGRVPGPMTQDGTRAAGDGAAAKRVVGAMLDHLHLSPQGEAAMRLPDFWHPRCSWYGPGGIGTARGIRGFRDHHQIPFLDAMPDRRGLVDQGHFFAQGDYVGFTAWPGMEMTLSGGGWLGLPATGRRITMRSLDFWRVEDGLIRENWVTVDLLDVHAQLGTDVLARMRVLAAR</sequence>
<dbReference type="InterPro" id="IPR009959">
    <property type="entry name" value="Cyclase_SnoaL-like"/>
</dbReference>
<evidence type="ECO:0000313" key="1">
    <source>
        <dbReference type="EMBL" id="WGH78777.1"/>
    </source>
</evidence>
<name>A0ABY8LBS6_9RHOB</name>
<evidence type="ECO:0000313" key="2">
    <source>
        <dbReference type="Proteomes" id="UP001243420"/>
    </source>
</evidence>
<proteinExistence type="predicted"/>
<keyword evidence="2" id="KW-1185">Reference proteome</keyword>
<dbReference type="PANTHER" id="PTHR38436:SF1">
    <property type="entry name" value="ESTER CYCLASE"/>
    <property type="match status" value="1"/>
</dbReference>
<dbReference type="InterPro" id="IPR032710">
    <property type="entry name" value="NTF2-like_dom_sf"/>
</dbReference>
<gene>
    <name evidence="1" type="ORF">P8627_00520</name>
</gene>
<dbReference type="EMBL" id="CP122537">
    <property type="protein sequence ID" value="WGH78777.1"/>
    <property type="molecule type" value="Genomic_DNA"/>
</dbReference>
<dbReference type="SUPFAM" id="SSF54427">
    <property type="entry name" value="NTF2-like"/>
    <property type="match status" value="2"/>
</dbReference>
<dbReference type="Pfam" id="PF07366">
    <property type="entry name" value="SnoaL"/>
    <property type="match status" value="2"/>
</dbReference>
<dbReference type="Gene3D" id="3.10.450.50">
    <property type="match status" value="2"/>
</dbReference>
<dbReference type="Proteomes" id="UP001243420">
    <property type="component" value="Chromosome"/>
</dbReference>
<accession>A0ABY8LBS6</accession>
<dbReference type="PANTHER" id="PTHR38436">
    <property type="entry name" value="POLYKETIDE CYCLASE SNOAL-LIKE DOMAIN"/>
    <property type="match status" value="1"/>
</dbReference>